<dbReference type="AlphaFoldDB" id="A0A4P8IAB3"/>
<dbReference type="PANTHER" id="PTHR46331:SF2">
    <property type="entry name" value="VALACYCLOVIR HYDROLASE"/>
    <property type="match status" value="1"/>
</dbReference>
<dbReference type="Proteomes" id="UP000298653">
    <property type="component" value="Chromosome"/>
</dbReference>
<evidence type="ECO:0000313" key="3">
    <source>
        <dbReference type="Proteomes" id="UP000298653"/>
    </source>
</evidence>
<gene>
    <name evidence="2" type="ORF">AR1Y2_1088</name>
</gene>
<feature type="domain" description="AB hydrolase-1" evidence="1">
    <location>
        <begin position="49"/>
        <end position="174"/>
    </location>
</feature>
<dbReference type="SUPFAM" id="SSF53474">
    <property type="entry name" value="alpha/beta-Hydrolases"/>
    <property type="match status" value="1"/>
</dbReference>
<dbReference type="PANTHER" id="PTHR46331">
    <property type="entry name" value="VALACYCLOVIR HYDROLASE"/>
    <property type="match status" value="1"/>
</dbReference>
<dbReference type="Gene3D" id="3.40.50.1820">
    <property type="entry name" value="alpha/beta hydrolase"/>
    <property type="match status" value="1"/>
</dbReference>
<dbReference type="EMBL" id="CP040058">
    <property type="protein sequence ID" value="QCP34542.1"/>
    <property type="molecule type" value="Genomic_DNA"/>
</dbReference>
<keyword evidence="3" id="KW-1185">Reference proteome</keyword>
<name>A0A4P8IAB3_9FIRM</name>
<dbReference type="InterPro" id="IPR000073">
    <property type="entry name" value="AB_hydrolase_1"/>
</dbReference>
<keyword evidence="2" id="KW-0378">Hydrolase</keyword>
<dbReference type="InterPro" id="IPR029058">
    <property type="entry name" value="AB_hydrolase_fold"/>
</dbReference>
<dbReference type="EC" id="3.7.1.-" evidence="2"/>
<proteinExistence type="predicted"/>
<dbReference type="KEGG" id="arf:AR1Y2_1088"/>
<evidence type="ECO:0000259" key="1">
    <source>
        <dbReference type="Pfam" id="PF00561"/>
    </source>
</evidence>
<evidence type="ECO:0000313" key="2">
    <source>
        <dbReference type="EMBL" id="QCP34542.1"/>
    </source>
</evidence>
<organism evidence="2 3">
    <name type="scientific">Anaerostipes rhamnosivorans</name>
    <dbReference type="NCBI Taxonomy" id="1229621"/>
    <lineage>
        <taxon>Bacteria</taxon>
        <taxon>Bacillati</taxon>
        <taxon>Bacillota</taxon>
        <taxon>Clostridia</taxon>
        <taxon>Lachnospirales</taxon>
        <taxon>Lachnospiraceae</taxon>
        <taxon>Anaerostipes</taxon>
    </lineage>
</organism>
<accession>A0A4P8IAB3</accession>
<dbReference type="Pfam" id="PF00561">
    <property type="entry name" value="Abhydrolase_1"/>
    <property type="match status" value="1"/>
</dbReference>
<protein>
    <submittedName>
        <fullName evidence="2">2-hydroxy-6-oxo-6-phenylhexa-2,4-dienoate hydrolase</fullName>
        <ecNumber evidence="2">3.7.1.-</ecNumber>
    </submittedName>
</protein>
<sequence length="283" mass="32076">MGSAVSGYNVLEAKVSKKVKIERRQEDFDLSHFMFENKQVYYEETGAGKPLLFLHGNTASSNMFCEIVKMYQSDFKVILIDFLGHGRSERLQEFPADLWFYEAEQVIAFLREKCYTNANIIESSGGALAAINAALEAPHLVNKVIADSFEGEKPLEPFIANIKADRALSKQDENTRMFYLSMHGADWKQVVDNDTNAVFKHSQEIGTFFHKPLQSLKPDILLTGSKKDEFISAESPDFFEEVYGDILKKIGHGEIYLFPEGGHPAMLTNPSDFYQLSMKFLTK</sequence>
<dbReference type="GO" id="GO:0017171">
    <property type="term" value="F:serine hydrolase activity"/>
    <property type="evidence" value="ECO:0007669"/>
    <property type="project" value="TreeGrafter"/>
</dbReference>
<reference evidence="2 3" key="1">
    <citation type="submission" date="2019-05" db="EMBL/GenBank/DDBJ databases">
        <title>Complete genome sequencing of Anaerostipes rhamnosivorans.</title>
        <authorList>
            <person name="Bui T.P.N."/>
            <person name="de Vos W.M."/>
        </authorList>
    </citation>
    <scope>NUCLEOTIDE SEQUENCE [LARGE SCALE GENOMIC DNA]</scope>
    <source>
        <strain evidence="2 3">1y2</strain>
    </source>
</reference>